<evidence type="ECO:0000256" key="11">
    <source>
        <dbReference type="ARBA" id="ARBA00048679"/>
    </source>
</evidence>
<dbReference type="PANTHER" id="PTHR47982:SF35">
    <property type="entry name" value="PROLINE-RICH RECEPTOR-LIKE PROTEIN KINASE PERK1-RELATED"/>
    <property type="match status" value="1"/>
</dbReference>
<evidence type="ECO:0000256" key="10">
    <source>
        <dbReference type="ARBA" id="ARBA00047899"/>
    </source>
</evidence>
<evidence type="ECO:0000256" key="9">
    <source>
        <dbReference type="ARBA" id="ARBA00023136"/>
    </source>
</evidence>
<keyword evidence="14" id="KW-1185">Reference proteome</keyword>
<name>A0AAD5CI49_AMBAR</name>
<keyword evidence="5" id="KW-0812">Transmembrane</keyword>
<feature type="domain" description="Protein kinase" evidence="12">
    <location>
        <begin position="57"/>
        <end position="399"/>
    </location>
</feature>
<dbReference type="InterPro" id="IPR047117">
    <property type="entry name" value="PERK1-13-like"/>
</dbReference>
<evidence type="ECO:0000313" key="14">
    <source>
        <dbReference type="Proteomes" id="UP001206925"/>
    </source>
</evidence>
<evidence type="ECO:0000256" key="2">
    <source>
        <dbReference type="ARBA" id="ARBA00012513"/>
    </source>
</evidence>
<evidence type="ECO:0000256" key="3">
    <source>
        <dbReference type="ARBA" id="ARBA00022527"/>
    </source>
</evidence>
<proteinExistence type="predicted"/>
<keyword evidence="7" id="KW-0067">ATP-binding</keyword>
<dbReference type="SMART" id="SM00220">
    <property type="entry name" value="S_TKc"/>
    <property type="match status" value="1"/>
</dbReference>
<evidence type="ECO:0000256" key="4">
    <source>
        <dbReference type="ARBA" id="ARBA00022679"/>
    </source>
</evidence>
<keyword evidence="3" id="KW-0418">Kinase</keyword>
<dbReference type="Gene3D" id="1.10.510.10">
    <property type="entry name" value="Transferase(Phosphotransferase) domain 1"/>
    <property type="match status" value="3"/>
</dbReference>
<organism evidence="13 14">
    <name type="scientific">Ambrosia artemisiifolia</name>
    <name type="common">Common ragweed</name>
    <dbReference type="NCBI Taxonomy" id="4212"/>
    <lineage>
        <taxon>Eukaryota</taxon>
        <taxon>Viridiplantae</taxon>
        <taxon>Streptophyta</taxon>
        <taxon>Embryophyta</taxon>
        <taxon>Tracheophyta</taxon>
        <taxon>Spermatophyta</taxon>
        <taxon>Magnoliopsida</taxon>
        <taxon>eudicotyledons</taxon>
        <taxon>Gunneridae</taxon>
        <taxon>Pentapetalae</taxon>
        <taxon>asterids</taxon>
        <taxon>campanulids</taxon>
        <taxon>Asterales</taxon>
        <taxon>Asteraceae</taxon>
        <taxon>Asteroideae</taxon>
        <taxon>Heliantheae alliance</taxon>
        <taxon>Heliantheae</taxon>
        <taxon>Ambrosia</taxon>
    </lineage>
</organism>
<evidence type="ECO:0000256" key="1">
    <source>
        <dbReference type="ARBA" id="ARBA00004162"/>
    </source>
</evidence>
<comment type="catalytic activity">
    <reaction evidence="10">
        <text>L-threonyl-[protein] + ATP = O-phospho-L-threonyl-[protein] + ADP + H(+)</text>
        <dbReference type="Rhea" id="RHEA:46608"/>
        <dbReference type="Rhea" id="RHEA-COMP:11060"/>
        <dbReference type="Rhea" id="RHEA-COMP:11605"/>
        <dbReference type="ChEBI" id="CHEBI:15378"/>
        <dbReference type="ChEBI" id="CHEBI:30013"/>
        <dbReference type="ChEBI" id="CHEBI:30616"/>
        <dbReference type="ChEBI" id="CHEBI:61977"/>
        <dbReference type="ChEBI" id="CHEBI:456216"/>
        <dbReference type="EC" id="2.7.11.1"/>
    </reaction>
</comment>
<dbReference type="Gene3D" id="3.30.200.20">
    <property type="entry name" value="Phosphorylase Kinase, domain 1"/>
    <property type="match status" value="1"/>
</dbReference>
<evidence type="ECO:0000256" key="6">
    <source>
        <dbReference type="ARBA" id="ARBA00022741"/>
    </source>
</evidence>
<dbReference type="Proteomes" id="UP001206925">
    <property type="component" value="Unassembled WGS sequence"/>
</dbReference>
<dbReference type="InterPro" id="IPR000719">
    <property type="entry name" value="Prot_kinase_dom"/>
</dbReference>
<dbReference type="InterPro" id="IPR011009">
    <property type="entry name" value="Kinase-like_dom_sf"/>
</dbReference>
<dbReference type="PANTHER" id="PTHR47982">
    <property type="entry name" value="PROLINE-RICH RECEPTOR-LIKE PROTEIN KINASE PERK4"/>
    <property type="match status" value="1"/>
</dbReference>
<evidence type="ECO:0000313" key="13">
    <source>
        <dbReference type="EMBL" id="KAI7741675.1"/>
    </source>
</evidence>
<evidence type="ECO:0000259" key="12">
    <source>
        <dbReference type="PROSITE" id="PS50011"/>
    </source>
</evidence>
<gene>
    <name evidence="13" type="ORF">M8C21_016135</name>
</gene>
<keyword evidence="8" id="KW-1133">Transmembrane helix</keyword>
<reference evidence="13" key="1">
    <citation type="submission" date="2022-06" db="EMBL/GenBank/DDBJ databases">
        <title>Uncovering the hologenomic basis of an extraordinary plant invasion.</title>
        <authorList>
            <person name="Bieker V.C."/>
            <person name="Martin M.D."/>
            <person name="Gilbert T."/>
            <person name="Hodgins K."/>
            <person name="Battlay P."/>
            <person name="Petersen B."/>
            <person name="Wilson J."/>
        </authorList>
    </citation>
    <scope>NUCLEOTIDE SEQUENCE</scope>
    <source>
        <strain evidence="13">AA19_3_7</strain>
        <tissue evidence="13">Leaf</tissue>
    </source>
</reference>
<dbReference type="SUPFAM" id="SSF56112">
    <property type="entry name" value="Protein kinase-like (PK-like)"/>
    <property type="match status" value="3"/>
</dbReference>
<feature type="non-terminal residue" evidence="13">
    <location>
        <position position="1"/>
    </location>
</feature>
<dbReference type="EC" id="2.7.11.1" evidence="2"/>
<sequence>MRKRIALGSARGLAYLHSHCDPKIIQHDVKAENILLDEKFEAVVGNFVLAKFMDYNLTHVSTNVCGTIGHIAPEICEPDIQATLSAMTPPTPHQTTATTFNSHTRNKMISLSSMRNLTQHKSTKFFDTYRFSIYARQLKRFSLFEIQVAMDNFNARHILGRGGASEVYKGRLADGTLVATKRLKEEIIEGGELRFKMELEIISMIVHCVASYLRANRIGSARRLAYLHSYCDPKIIHHDVKAENILQDAKFETVIRNFGLAKFMDYKLTHVSTNVCGTVGHIAPEYLSNRRSSKKTNVFGYGVVLLQLITGQRSFDLARNMNTDDVMLLDWVKGLLREKKATLSAMTPPTPHQITTTTFNSHTRNKMISLSSISKRGHKGSFRAIEEWQQTILSLDIFLEEVELVKFIKTDLLMLQRTILTLDIFLEEVELVKFINADWLLVLSHCDPKIIHHDVKAENILLDAKFEAVVGDFGLAKFMDYNLTHISTNVYGTIGHIAP</sequence>
<dbReference type="AlphaFoldDB" id="A0AAD5CI49"/>
<dbReference type="GO" id="GO:0005886">
    <property type="term" value="C:plasma membrane"/>
    <property type="evidence" value="ECO:0007669"/>
    <property type="project" value="UniProtKB-SubCell"/>
</dbReference>
<evidence type="ECO:0000256" key="5">
    <source>
        <dbReference type="ARBA" id="ARBA00022692"/>
    </source>
</evidence>
<evidence type="ECO:0000256" key="8">
    <source>
        <dbReference type="ARBA" id="ARBA00022989"/>
    </source>
</evidence>
<evidence type="ECO:0000256" key="7">
    <source>
        <dbReference type="ARBA" id="ARBA00022840"/>
    </source>
</evidence>
<dbReference type="GO" id="GO:0004674">
    <property type="term" value="F:protein serine/threonine kinase activity"/>
    <property type="evidence" value="ECO:0007669"/>
    <property type="project" value="UniProtKB-KW"/>
</dbReference>
<keyword evidence="9" id="KW-0472">Membrane</keyword>
<keyword evidence="4" id="KW-0808">Transferase</keyword>
<keyword evidence="3" id="KW-0723">Serine/threonine-protein kinase</keyword>
<keyword evidence="6" id="KW-0547">Nucleotide-binding</keyword>
<accession>A0AAD5CI49</accession>
<comment type="caution">
    <text evidence="13">The sequence shown here is derived from an EMBL/GenBank/DDBJ whole genome shotgun (WGS) entry which is preliminary data.</text>
</comment>
<dbReference type="GO" id="GO:0005524">
    <property type="term" value="F:ATP binding"/>
    <property type="evidence" value="ECO:0007669"/>
    <property type="project" value="UniProtKB-KW"/>
</dbReference>
<protein>
    <recommendedName>
        <fullName evidence="2">non-specific serine/threonine protein kinase</fullName>
        <ecNumber evidence="2">2.7.11.1</ecNumber>
    </recommendedName>
</protein>
<dbReference type="EMBL" id="JAMZMK010008151">
    <property type="protein sequence ID" value="KAI7741675.1"/>
    <property type="molecule type" value="Genomic_DNA"/>
</dbReference>
<comment type="subcellular location">
    <subcellularLocation>
        <location evidence="1">Cell membrane</location>
        <topology evidence="1">Single-pass membrane protein</topology>
    </subcellularLocation>
</comment>
<comment type="catalytic activity">
    <reaction evidence="11">
        <text>L-seryl-[protein] + ATP = O-phospho-L-seryl-[protein] + ADP + H(+)</text>
        <dbReference type="Rhea" id="RHEA:17989"/>
        <dbReference type="Rhea" id="RHEA-COMP:9863"/>
        <dbReference type="Rhea" id="RHEA-COMP:11604"/>
        <dbReference type="ChEBI" id="CHEBI:15378"/>
        <dbReference type="ChEBI" id="CHEBI:29999"/>
        <dbReference type="ChEBI" id="CHEBI:30616"/>
        <dbReference type="ChEBI" id="CHEBI:83421"/>
        <dbReference type="ChEBI" id="CHEBI:456216"/>
        <dbReference type="EC" id="2.7.11.1"/>
    </reaction>
</comment>
<dbReference type="PROSITE" id="PS50011">
    <property type="entry name" value="PROTEIN_KINASE_DOM"/>
    <property type="match status" value="1"/>
</dbReference>
<dbReference type="Pfam" id="PF00069">
    <property type="entry name" value="Pkinase"/>
    <property type="match status" value="3"/>
</dbReference>